<reference evidence="2" key="1">
    <citation type="journal article" date="2014" name="Front. Microbiol.">
        <title>High frequency of phylogenetically diverse reductive dehalogenase-homologous genes in deep subseafloor sedimentary metagenomes.</title>
        <authorList>
            <person name="Kawai M."/>
            <person name="Futagami T."/>
            <person name="Toyoda A."/>
            <person name="Takaki Y."/>
            <person name="Nishi S."/>
            <person name="Hori S."/>
            <person name="Arai W."/>
            <person name="Tsubouchi T."/>
            <person name="Morono Y."/>
            <person name="Uchiyama I."/>
            <person name="Ito T."/>
            <person name="Fujiyama A."/>
            <person name="Inagaki F."/>
            <person name="Takami H."/>
        </authorList>
    </citation>
    <scope>NUCLEOTIDE SEQUENCE</scope>
    <source>
        <strain evidence="2">Expedition CK06-06</strain>
    </source>
</reference>
<dbReference type="Pfam" id="PF02896">
    <property type="entry name" value="PEP-utilizers_C"/>
    <property type="match status" value="1"/>
</dbReference>
<name>X1JP03_9ZZZZ</name>
<dbReference type="InterPro" id="IPR015813">
    <property type="entry name" value="Pyrv/PenolPyrv_kinase-like_dom"/>
</dbReference>
<dbReference type="Gene3D" id="3.50.30.10">
    <property type="entry name" value="Phosphohistidine domain"/>
    <property type="match status" value="1"/>
</dbReference>
<feature type="domain" description="PEP-utilising enzyme C-terminal" evidence="1">
    <location>
        <begin position="38"/>
        <end position="394"/>
    </location>
</feature>
<comment type="caution">
    <text evidence="2">The sequence shown here is derived from an EMBL/GenBank/DDBJ whole genome shotgun (WGS) entry which is preliminary data.</text>
</comment>
<dbReference type="SUPFAM" id="SSF51621">
    <property type="entry name" value="Phosphoenolpyruvate/pyruvate domain"/>
    <property type="match status" value="1"/>
</dbReference>
<dbReference type="PANTHER" id="PTHR22931:SF9">
    <property type="entry name" value="PYRUVATE, PHOSPHATE DIKINASE 1, CHLOROPLASTIC"/>
    <property type="match status" value="1"/>
</dbReference>
<dbReference type="PROSITE" id="PS00742">
    <property type="entry name" value="PEP_ENZYMES_2"/>
    <property type="match status" value="1"/>
</dbReference>
<dbReference type="PANTHER" id="PTHR22931">
    <property type="entry name" value="PHOSPHOENOLPYRUVATE DIKINASE-RELATED"/>
    <property type="match status" value="1"/>
</dbReference>
<dbReference type="Gene3D" id="1.10.189.10">
    <property type="entry name" value="Pyruvate Phosphate Dikinase, domain 2"/>
    <property type="match status" value="1"/>
</dbReference>
<evidence type="ECO:0000259" key="1">
    <source>
        <dbReference type="Pfam" id="PF02896"/>
    </source>
</evidence>
<protein>
    <recommendedName>
        <fullName evidence="1">PEP-utilising enzyme C-terminal domain-containing protein</fullName>
    </recommendedName>
</protein>
<dbReference type="EMBL" id="BARV01001404">
    <property type="protein sequence ID" value="GAH95807.1"/>
    <property type="molecule type" value="Genomic_DNA"/>
</dbReference>
<dbReference type="InterPro" id="IPR000121">
    <property type="entry name" value="PEP_util_C"/>
</dbReference>
<gene>
    <name evidence="2" type="ORF">S06H3_04102</name>
</gene>
<dbReference type="InterPro" id="IPR010121">
    <property type="entry name" value="Pyruvate_phosphate_dikinase"/>
</dbReference>
<dbReference type="InterPro" id="IPR040442">
    <property type="entry name" value="Pyrv_kinase-like_dom_sf"/>
</dbReference>
<accession>X1JP03</accession>
<evidence type="ECO:0000313" key="2">
    <source>
        <dbReference type="EMBL" id="GAH95807.1"/>
    </source>
</evidence>
<feature type="non-terminal residue" evidence="2">
    <location>
        <position position="1"/>
    </location>
</feature>
<sequence length="407" mass="45990">EVGGVTVKEGDTITINGSTGEVILGEAPLIEPQMSVEFEKLLSLADEFKRLQNWANADYPQDAKRARELGAQGIGLCRTEHMFFEEKRLPLVHQMILAETEEERKGALKKLLEIQKGDFKGILKEMNGLPVVIRLLDPPLHEFLPKYEELLEEVIMRRMSREKPAELEAAEKLLKRVEAMREANPMMGLRGCRLGITRPDINEMQVRAIFEAACELKREGRDPKLEIMIPLVGHVNELKVVREQLEQVAREVMLKHGVDVSYKFGTMIEVPRAALTADEIAEFAEFFSFGTNDLTQMTYAYSRDDAEGKFMFKYIEQGILDFDPFQTLDRKGVGKLMRIGVELGRGRRSELEVGICGEHGGDPESIKFCHELGLNYVSCSPFRIPVARIAAAHAALRAGEAEKQRYL</sequence>
<dbReference type="GO" id="GO:0050242">
    <property type="term" value="F:pyruvate, phosphate dikinase activity"/>
    <property type="evidence" value="ECO:0007669"/>
    <property type="project" value="InterPro"/>
</dbReference>
<dbReference type="Gene3D" id="3.20.20.60">
    <property type="entry name" value="Phosphoenolpyruvate-binding domains"/>
    <property type="match status" value="1"/>
</dbReference>
<proteinExistence type="predicted"/>
<dbReference type="AlphaFoldDB" id="X1JP03"/>
<dbReference type="InterPro" id="IPR023151">
    <property type="entry name" value="PEP_util_CS"/>
</dbReference>
<organism evidence="2">
    <name type="scientific">marine sediment metagenome</name>
    <dbReference type="NCBI Taxonomy" id="412755"/>
    <lineage>
        <taxon>unclassified sequences</taxon>
        <taxon>metagenomes</taxon>
        <taxon>ecological metagenomes</taxon>
    </lineage>
</organism>